<gene>
    <name evidence="3" type="ORF">UCRPC4_g06958</name>
</gene>
<dbReference type="AlphaFoldDB" id="A0A0G2G906"/>
<keyword evidence="2" id="KW-0732">Signal</keyword>
<keyword evidence="4" id="KW-1185">Reference proteome</keyword>
<dbReference type="Proteomes" id="UP000053317">
    <property type="component" value="Unassembled WGS sequence"/>
</dbReference>
<feature type="region of interest" description="Disordered" evidence="1">
    <location>
        <begin position="506"/>
        <end position="527"/>
    </location>
</feature>
<protein>
    <submittedName>
        <fullName evidence="3">Uncharacterized protein</fullName>
    </submittedName>
</protein>
<feature type="signal peptide" evidence="2">
    <location>
        <begin position="1"/>
        <end position="28"/>
    </location>
</feature>
<reference evidence="3 4" key="2">
    <citation type="submission" date="2015-05" db="EMBL/GenBank/DDBJ databases">
        <authorList>
            <person name="Morales-Cruz A."/>
            <person name="Amrine K.C."/>
            <person name="Cantu D."/>
        </authorList>
    </citation>
    <scope>NUCLEOTIDE SEQUENCE [LARGE SCALE GENOMIC DNA]</scope>
    <source>
        <strain evidence="3">UCRPC4</strain>
    </source>
</reference>
<dbReference type="PROSITE" id="PS51257">
    <property type="entry name" value="PROKAR_LIPOPROTEIN"/>
    <property type="match status" value="1"/>
</dbReference>
<proteinExistence type="predicted"/>
<evidence type="ECO:0000256" key="2">
    <source>
        <dbReference type="SAM" id="SignalP"/>
    </source>
</evidence>
<evidence type="ECO:0000256" key="1">
    <source>
        <dbReference type="SAM" id="MobiDB-lite"/>
    </source>
</evidence>
<dbReference type="EMBL" id="LCWF01000268">
    <property type="protein sequence ID" value="KKY13645.1"/>
    <property type="molecule type" value="Genomic_DNA"/>
</dbReference>
<accession>A0A0G2G906</accession>
<evidence type="ECO:0000313" key="4">
    <source>
        <dbReference type="Proteomes" id="UP000053317"/>
    </source>
</evidence>
<sequence>MNLKTFSSIATAVLACFLVLISTGSVSGAIIHSRASVDPRARSIYSLNNDTKLAPAPSCGDDYSITSIEDWEDSGAAEFVREIAKKIKSDPEVHKECTNWDDCFLREVLTISTSNNCSPNSGCDNMVDCPTVVQFVKPEYNNTNDIRRIWVILESVETFYRHWAAIQDLNPLAFEAVIPVVDTLSQTFTWTVNDAVEEECKNKAQMELTAISVGITTALTLPFSLIPVVGGLITSITSAAASLINSQVASIEELDKRTDEICKKYPHRTQEEDQEREAEIKSVLQTQFLTSLEILGNLTASLVKDEALPHGMASLPEQIAAGLYVKTKAEMDFLNNPNLEVKGHMHLIERQLITSIWKDQLCYMRCAKSPNGVYWGTFPAGPENVYCQPMCWMMYDGPDDTQGAMQPVPLFGYPEISDSSMWGFSMDDVVRVSWSNYQESGFDRIRHILLTEQLIDKKPLDTVDLAAPSLAVCFDPDDFEGPTPISQDPKSDDRFAYESNGYPYGIGGGRLSDDGAPDEKYEHDTDRHGPCRCGVGGNETAEFFEATNWQKTGKSYEDVQTICKAQADDDYSPVETFISWCQTQQQDRSETMNTSCGPVMDEYTRLRNESINLQTIGCYFCEGTDWAGADVFKPVLADDDTGMSEACDDYLEEAECVNYWKHNTADEPGKCFDSEFGPNDRKNTVPLIDDVLELAKHIDPDRQYARDELILCTFDCYFHTMMDRLEKRIDNYCVFVQGLEDVDSPIPGFKMSKTVSGAQVVDLLHEFKTHCPRARGQIPVEGSLGDHGLLKLDKVDDNRACVGVCGPMASMDGNRGSYPGGEQAYCDKYDPDRIENLPENHRGAWDSAELLRTRTDNTTIPLDADGSPVLDSEDIIDGHYDLKLPAVRYTNTTVS</sequence>
<comment type="caution">
    <text evidence="3">The sequence shown here is derived from an EMBL/GenBank/DDBJ whole genome shotgun (WGS) entry which is preliminary data.</text>
</comment>
<name>A0A0G2G906_PHACM</name>
<feature type="compositionally biased region" description="Basic and acidic residues" evidence="1">
    <location>
        <begin position="511"/>
        <end position="527"/>
    </location>
</feature>
<evidence type="ECO:0000313" key="3">
    <source>
        <dbReference type="EMBL" id="KKY13645.1"/>
    </source>
</evidence>
<organism evidence="3 4">
    <name type="scientific">Phaeomoniella chlamydospora</name>
    <name type="common">Phaeoacremonium chlamydosporum</name>
    <dbReference type="NCBI Taxonomy" id="158046"/>
    <lineage>
        <taxon>Eukaryota</taxon>
        <taxon>Fungi</taxon>
        <taxon>Dikarya</taxon>
        <taxon>Ascomycota</taxon>
        <taxon>Pezizomycotina</taxon>
        <taxon>Eurotiomycetes</taxon>
        <taxon>Chaetothyriomycetidae</taxon>
        <taxon>Phaeomoniellales</taxon>
        <taxon>Phaeomoniellaceae</taxon>
        <taxon>Phaeomoniella</taxon>
    </lineage>
</organism>
<feature type="chain" id="PRO_5002544598" evidence="2">
    <location>
        <begin position="29"/>
        <end position="895"/>
    </location>
</feature>
<reference evidence="3 4" key="1">
    <citation type="submission" date="2015-05" db="EMBL/GenBank/DDBJ databases">
        <title>Distinctive expansion of gene families associated with plant cell wall degradation and secondary metabolism in the genomes of grapevine trunk pathogens.</title>
        <authorList>
            <person name="Lawrence D.P."/>
            <person name="Travadon R."/>
            <person name="Rolshausen P.E."/>
            <person name="Baumgartner K."/>
        </authorList>
    </citation>
    <scope>NUCLEOTIDE SEQUENCE [LARGE SCALE GENOMIC DNA]</scope>
    <source>
        <strain evidence="3">UCRPC4</strain>
    </source>
</reference>